<gene>
    <name evidence="1" type="ORF">GKO32_27945</name>
</gene>
<comment type="caution">
    <text evidence="1">The sequence shown here is derived from an EMBL/GenBank/DDBJ whole genome shotgun (WGS) entry which is preliminary data.</text>
</comment>
<evidence type="ECO:0000313" key="2">
    <source>
        <dbReference type="Proteomes" id="UP000440096"/>
    </source>
</evidence>
<protein>
    <submittedName>
        <fullName evidence="1">Uncharacterized protein</fullName>
    </submittedName>
</protein>
<evidence type="ECO:0000313" key="1">
    <source>
        <dbReference type="EMBL" id="MTD57782.1"/>
    </source>
</evidence>
<reference evidence="1 2" key="1">
    <citation type="submission" date="2019-11" db="EMBL/GenBank/DDBJ databases">
        <title>Draft genome of Amycolatopsis RM579.</title>
        <authorList>
            <person name="Duangmal K."/>
            <person name="Mingma R."/>
        </authorList>
    </citation>
    <scope>NUCLEOTIDE SEQUENCE [LARGE SCALE GENOMIC DNA]</scope>
    <source>
        <strain evidence="1 2">RM579</strain>
    </source>
</reference>
<dbReference type="Proteomes" id="UP000440096">
    <property type="component" value="Unassembled WGS sequence"/>
</dbReference>
<organism evidence="1 2">
    <name type="scientific">Amycolatopsis pithecellobii</name>
    <dbReference type="NCBI Taxonomy" id="664692"/>
    <lineage>
        <taxon>Bacteria</taxon>
        <taxon>Bacillati</taxon>
        <taxon>Actinomycetota</taxon>
        <taxon>Actinomycetes</taxon>
        <taxon>Pseudonocardiales</taxon>
        <taxon>Pseudonocardiaceae</taxon>
        <taxon>Amycolatopsis</taxon>
    </lineage>
</organism>
<dbReference type="AlphaFoldDB" id="A0A6N7Z0I3"/>
<proteinExistence type="predicted"/>
<sequence length="189" mass="21288">MNQYIAKKNDEIITGELSRYWTQRGERLGFGSEPIRAYVRARIGDEARLPHEPISDMPELDLGRLRWPLPSPDVLEEDWSDDPTVGCFVHAEQPDQRAVLFADHLAHSRGEARLAVSDQRVAIVYPTKLFGRNDSVFTTFCETDPRQVRVTAGYVGRSVPPPQVIRVGFADGSVLLLRDPMAAARVARY</sequence>
<keyword evidence="2" id="KW-1185">Reference proteome</keyword>
<dbReference type="RefSeq" id="WP_312868650.1">
    <property type="nucleotide sequence ID" value="NZ_WMBA01000054.1"/>
</dbReference>
<dbReference type="EMBL" id="WMBA01000054">
    <property type="protein sequence ID" value="MTD57782.1"/>
    <property type="molecule type" value="Genomic_DNA"/>
</dbReference>
<name>A0A6N7Z0I3_9PSEU</name>
<accession>A0A6N7Z0I3</accession>